<dbReference type="EMBL" id="JAEQNA010000001">
    <property type="protein sequence ID" value="MBL0420166.1"/>
    <property type="molecule type" value="Genomic_DNA"/>
</dbReference>
<keyword evidence="1" id="KW-0732">Signal</keyword>
<evidence type="ECO:0000313" key="3">
    <source>
        <dbReference type="Proteomes" id="UP000613011"/>
    </source>
</evidence>
<proteinExistence type="predicted"/>
<organism evidence="2 3">
    <name type="scientific">Ramlibacter aurantiacus</name>
    <dbReference type="NCBI Taxonomy" id="2801330"/>
    <lineage>
        <taxon>Bacteria</taxon>
        <taxon>Pseudomonadati</taxon>
        <taxon>Pseudomonadota</taxon>
        <taxon>Betaproteobacteria</taxon>
        <taxon>Burkholderiales</taxon>
        <taxon>Comamonadaceae</taxon>
        <taxon>Ramlibacter</taxon>
    </lineage>
</organism>
<feature type="chain" id="PRO_5037312195" evidence="1">
    <location>
        <begin position="23"/>
        <end position="181"/>
    </location>
</feature>
<feature type="signal peptide" evidence="1">
    <location>
        <begin position="1"/>
        <end position="22"/>
    </location>
</feature>
<dbReference type="AlphaFoldDB" id="A0A936ZM14"/>
<dbReference type="RefSeq" id="WP_236589101.1">
    <property type="nucleotide sequence ID" value="NZ_JAEQNA010000001.1"/>
</dbReference>
<accession>A0A936ZM14</accession>
<gene>
    <name evidence="2" type="ORF">JI739_07380</name>
</gene>
<name>A0A936ZM14_9BURK</name>
<keyword evidence="3" id="KW-1185">Reference proteome</keyword>
<reference evidence="2" key="1">
    <citation type="submission" date="2021-01" db="EMBL/GenBank/DDBJ databases">
        <title>Ramlibacter sp. strain AW1 16S ribosomal RNA gene Genome sequencing and assembly.</title>
        <authorList>
            <person name="Kang M."/>
        </authorList>
    </citation>
    <scope>NUCLEOTIDE SEQUENCE</scope>
    <source>
        <strain evidence="2">AW1</strain>
    </source>
</reference>
<dbReference type="Proteomes" id="UP000613011">
    <property type="component" value="Unassembled WGS sequence"/>
</dbReference>
<evidence type="ECO:0000256" key="1">
    <source>
        <dbReference type="SAM" id="SignalP"/>
    </source>
</evidence>
<evidence type="ECO:0000313" key="2">
    <source>
        <dbReference type="EMBL" id="MBL0420166.1"/>
    </source>
</evidence>
<protein>
    <submittedName>
        <fullName evidence="2">Uncharacterized protein</fullName>
    </submittedName>
</protein>
<dbReference type="PROSITE" id="PS51257">
    <property type="entry name" value="PROKAR_LIPOPROTEIN"/>
    <property type="match status" value="1"/>
</dbReference>
<sequence>MKKRWVMLSSLSLLASCMAALAIVKTLALLNVKDEDDARRLSRVQRTLGLAPSVLKIGTCDLALPESVFVTSMKRRTDGWVWVYGFVPTLPATGAEKNAPFYMFSDGVSISFLGPDARAGIRVGEQDCIHRGVCEPISDALGSGYSGFAVSSVNPRVVVVPGLGVSITLFGHAPEWLRCNR</sequence>
<comment type="caution">
    <text evidence="2">The sequence shown here is derived from an EMBL/GenBank/DDBJ whole genome shotgun (WGS) entry which is preliminary data.</text>
</comment>